<evidence type="ECO:0000256" key="4">
    <source>
        <dbReference type="ARBA" id="ARBA00022519"/>
    </source>
</evidence>
<dbReference type="Pfam" id="PF07238">
    <property type="entry name" value="PilZ"/>
    <property type="match status" value="2"/>
</dbReference>
<dbReference type="SUPFAM" id="SSF53448">
    <property type="entry name" value="Nucleotide-diphospho-sugar transferases"/>
    <property type="match status" value="1"/>
</dbReference>
<keyword evidence="4" id="KW-0997">Cell inner membrane</keyword>
<evidence type="ECO:0000256" key="1">
    <source>
        <dbReference type="ARBA" id="ARBA00004429"/>
    </source>
</evidence>
<evidence type="ECO:0000256" key="10">
    <source>
        <dbReference type="ARBA" id="ARBA00023136"/>
    </source>
</evidence>
<evidence type="ECO:0000256" key="3">
    <source>
        <dbReference type="ARBA" id="ARBA00022475"/>
    </source>
</evidence>
<dbReference type="InterPro" id="IPR001173">
    <property type="entry name" value="Glyco_trans_2-like"/>
</dbReference>
<evidence type="ECO:0000256" key="12">
    <source>
        <dbReference type="SAM" id="Phobius"/>
    </source>
</evidence>
<dbReference type="Pfam" id="PF13632">
    <property type="entry name" value="Glyco_trans_2_3"/>
    <property type="match status" value="1"/>
</dbReference>
<sequence>MMIENWYWMLVYPALILVVMETLWIGSRRRPGFGHKSAIVITIVVRIIYLTWRVLFTIPSDAWWNTATGILLLTVEVLGFAQSLAVYVTLWTPYAGRTVPLPPADELPRVDVFIATYNEPVSMLRMTIAGAVGMRYPTDGVRVFVCDDGAREEVRQLAEEYGAIHLIRPDHAHAKAGNLNNALGRSDGDLIVTLDADMVPRPDFLERTVGRFQDPELGFVQAPQAFYNEDPFQYNLFSGQALPNEQDFFMRTLQAGKSRFNAVMYVGSNTMFRRSALESVGGFAVGVITEDLATGLLIQGAKYRTEFVPDIIAAGLAPENLADMLKQRDRWCRGNIQTARKWNPLTLPGLTLMQRWLYSDAVVYWYFGVFKLIYIITPLLFLLFGVVALDTSVEALLIFWLPTYLCVMLCFAIIVGRRRSHSWSNIYELALTPAIALSAAAETLGLRVKAFNVTPKGVGLKEQVFHWRIALPHLVLLTLAAVGLVRGIFLSPELANTSALYINVFWCLYFVVGLVLAVTLCVERPRLRSAERTPMSTPVTAAFQNFGAHPGELVDLSLMGARISIPWSERLDPKGFASKASSVTALQIPEVGELPGIGSWIVNSSDGVTIGFRFDPLTPEQTVDLVQVITESPSWVRGDEEEKAYLATAGWRAVRGATTPTLPWRRAQVRMATNSSAVLHPVTLFERGPALELAREREAAFAVDRVPTAAAGGLALDVVDHPKAESLDRDPGALTAAVEDIGFGGCRLSLRHRLEPGALVIVEIPGSLAQPEVAEVRWVKRRWVGYEAGLQFDRANPTG</sequence>
<evidence type="ECO:0000256" key="2">
    <source>
        <dbReference type="ARBA" id="ARBA00012539"/>
    </source>
</evidence>
<comment type="subcellular location">
    <subcellularLocation>
        <location evidence="1">Cell inner membrane</location>
        <topology evidence="1">Multi-pass membrane protein</topology>
    </subcellularLocation>
</comment>
<keyword evidence="9 12" id="KW-1133">Transmembrane helix</keyword>
<dbReference type="InterPro" id="IPR009875">
    <property type="entry name" value="PilZ_domain"/>
</dbReference>
<evidence type="ECO:0000313" key="15">
    <source>
        <dbReference type="EMBL" id="TFD03322.1"/>
    </source>
</evidence>
<keyword evidence="7 12" id="KW-0812">Transmembrane</keyword>
<feature type="transmembrane region" description="Helical" evidence="12">
    <location>
        <begin position="395"/>
        <end position="415"/>
    </location>
</feature>
<dbReference type="PANTHER" id="PTHR43867">
    <property type="entry name" value="CELLULOSE SYNTHASE CATALYTIC SUBUNIT A [UDP-FORMING]"/>
    <property type="match status" value="1"/>
</dbReference>
<feature type="transmembrane region" description="Helical" evidence="12">
    <location>
        <begin position="6"/>
        <end position="26"/>
    </location>
</feature>
<evidence type="ECO:0000259" key="13">
    <source>
        <dbReference type="Pfam" id="PF07238"/>
    </source>
</evidence>
<feature type="domain" description="PilZ" evidence="13">
    <location>
        <begin position="527"/>
        <end position="629"/>
    </location>
</feature>
<feature type="transmembrane region" description="Helical" evidence="12">
    <location>
        <begin position="38"/>
        <end position="58"/>
    </location>
</feature>
<dbReference type="InterPro" id="IPR050321">
    <property type="entry name" value="Glycosyltr_2/OpgH_subfam"/>
</dbReference>
<keyword evidence="5" id="KW-0328">Glycosyltransferase</keyword>
<dbReference type="EMBL" id="SOGO01000021">
    <property type="protein sequence ID" value="TFD03322.1"/>
    <property type="molecule type" value="Genomic_DNA"/>
</dbReference>
<gene>
    <name evidence="15" type="ORF">E3T25_06835</name>
</gene>
<keyword evidence="16" id="KW-1185">Reference proteome</keyword>
<feature type="transmembrane region" description="Helical" evidence="12">
    <location>
        <begin position="469"/>
        <end position="489"/>
    </location>
</feature>
<evidence type="ECO:0000256" key="11">
    <source>
        <dbReference type="ARBA" id="ARBA00048682"/>
    </source>
</evidence>
<dbReference type="PRINTS" id="PR01439">
    <property type="entry name" value="CELLSNTHASEA"/>
</dbReference>
<evidence type="ECO:0000259" key="14">
    <source>
        <dbReference type="Pfam" id="PF13632"/>
    </source>
</evidence>
<dbReference type="Gene3D" id="2.40.10.220">
    <property type="entry name" value="predicted glycosyltransferase like domains"/>
    <property type="match status" value="1"/>
</dbReference>
<feature type="transmembrane region" description="Helical" evidence="12">
    <location>
        <begin position="363"/>
        <end position="389"/>
    </location>
</feature>
<keyword evidence="6" id="KW-0808">Transferase</keyword>
<comment type="caution">
    <text evidence="15">The sequence shown here is derived from an EMBL/GenBank/DDBJ whole genome shotgun (WGS) entry which is preliminary data.</text>
</comment>
<evidence type="ECO:0000256" key="5">
    <source>
        <dbReference type="ARBA" id="ARBA00022676"/>
    </source>
</evidence>
<keyword evidence="10 12" id="KW-0472">Membrane</keyword>
<accession>A0ABY2JDW1</accession>
<dbReference type="InterPro" id="IPR003919">
    <property type="entry name" value="Cell_synth_A"/>
</dbReference>
<evidence type="ECO:0000256" key="9">
    <source>
        <dbReference type="ARBA" id="ARBA00022989"/>
    </source>
</evidence>
<dbReference type="CDD" id="cd06421">
    <property type="entry name" value="CESA_CelA_like"/>
    <property type="match status" value="1"/>
</dbReference>
<evidence type="ECO:0000256" key="8">
    <source>
        <dbReference type="ARBA" id="ARBA00022916"/>
    </source>
</evidence>
<dbReference type="InterPro" id="IPR029044">
    <property type="entry name" value="Nucleotide-diphossugar_trans"/>
</dbReference>
<comment type="catalytic activity">
    <reaction evidence="11">
        <text>[(1-&gt;4)-beta-D-glucosyl](n) + UDP-alpha-D-glucose = [(1-&gt;4)-beta-D-glucosyl](n+1) + UDP + H(+)</text>
        <dbReference type="Rhea" id="RHEA:19929"/>
        <dbReference type="Rhea" id="RHEA-COMP:10033"/>
        <dbReference type="Rhea" id="RHEA-COMP:10034"/>
        <dbReference type="ChEBI" id="CHEBI:15378"/>
        <dbReference type="ChEBI" id="CHEBI:18246"/>
        <dbReference type="ChEBI" id="CHEBI:58223"/>
        <dbReference type="ChEBI" id="CHEBI:58885"/>
        <dbReference type="EC" id="2.4.1.12"/>
    </reaction>
</comment>
<feature type="transmembrane region" description="Helical" evidence="12">
    <location>
        <begin position="501"/>
        <end position="522"/>
    </location>
</feature>
<organism evidence="15 16">
    <name type="scientific">Cryobacterium sandaracinum</name>
    <dbReference type="NCBI Taxonomy" id="1259247"/>
    <lineage>
        <taxon>Bacteria</taxon>
        <taxon>Bacillati</taxon>
        <taxon>Actinomycetota</taxon>
        <taxon>Actinomycetes</taxon>
        <taxon>Micrococcales</taxon>
        <taxon>Microbacteriaceae</taxon>
        <taxon>Cryobacterium</taxon>
    </lineage>
</organism>
<evidence type="ECO:0000313" key="16">
    <source>
        <dbReference type="Proteomes" id="UP000297851"/>
    </source>
</evidence>
<dbReference type="Proteomes" id="UP000297851">
    <property type="component" value="Unassembled WGS sequence"/>
</dbReference>
<reference evidence="15 16" key="1">
    <citation type="submission" date="2019-03" db="EMBL/GenBank/DDBJ databases">
        <title>Genomics of glacier-inhabiting Cryobacterium strains.</title>
        <authorList>
            <person name="Liu Q."/>
            <person name="Xin Y.-H."/>
        </authorList>
    </citation>
    <scope>NUCLEOTIDE SEQUENCE [LARGE SCALE GENOMIC DNA]</scope>
    <source>
        <strain evidence="15 16">TMT2-16</strain>
    </source>
</reference>
<name>A0ABY2JDW1_9MICO</name>
<proteinExistence type="predicted"/>
<evidence type="ECO:0000256" key="6">
    <source>
        <dbReference type="ARBA" id="ARBA00022679"/>
    </source>
</evidence>
<dbReference type="PANTHER" id="PTHR43867:SF2">
    <property type="entry name" value="CELLULOSE SYNTHASE CATALYTIC SUBUNIT A [UDP-FORMING]"/>
    <property type="match status" value="1"/>
</dbReference>
<evidence type="ECO:0000256" key="7">
    <source>
        <dbReference type="ARBA" id="ARBA00022692"/>
    </source>
</evidence>
<keyword evidence="8" id="KW-0135">Cellulose biosynthesis</keyword>
<dbReference type="Gene3D" id="3.90.550.10">
    <property type="entry name" value="Spore Coat Polysaccharide Biosynthesis Protein SpsA, Chain A"/>
    <property type="match status" value="1"/>
</dbReference>
<feature type="transmembrane region" description="Helical" evidence="12">
    <location>
        <begin position="70"/>
        <end position="90"/>
    </location>
</feature>
<protein>
    <recommendedName>
        <fullName evidence="2">cellulose synthase (UDP-forming)</fullName>
        <ecNumber evidence="2">2.4.1.12</ecNumber>
    </recommendedName>
</protein>
<feature type="domain" description="Glycosyltransferase 2-like" evidence="14">
    <location>
        <begin position="190"/>
        <end position="414"/>
    </location>
</feature>
<keyword evidence="3" id="KW-1003">Cell membrane</keyword>
<dbReference type="EC" id="2.4.1.12" evidence="2"/>
<dbReference type="RefSeq" id="WP_134373285.1">
    <property type="nucleotide sequence ID" value="NZ_SOGO01000021.1"/>
</dbReference>
<feature type="domain" description="PilZ" evidence="13">
    <location>
        <begin position="729"/>
        <end position="795"/>
    </location>
</feature>